<protein>
    <recommendedName>
        <fullName evidence="3">Gag protein</fullName>
    </recommendedName>
</protein>
<comment type="caution">
    <text evidence="1">The sequence shown here is derived from an EMBL/GenBank/DDBJ whole genome shotgun (WGS) entry which is preliminary data.</text>
</comment>
<accession>A0A9Q0QZC0</accession>
<sequence>MHLVDGTMPTPIAQDSPLYEKDQMLLSWINATLSDSVLPYIVGVTSTQRAWNLLKQRYASTAPAHVMALKRQLGPLKRGVEPMNEYIQQIKTLSDQLAACGAAVNDDDLVLITLDGLPPSYCQFCSSIRILAKSTDLSLEELHNLLICEEIAVAKDFQPEQPNALIASRPYRPPLGRGFSQRGCHQYSKRSADGLLQTAQSSTVNIPHHPYAPRHSAPSPNTRPICQICQKTGHLAIDCLHRMDYTYQGKHPPEKLTAMISSSVPNNSTWTTPRGRFCIKGSLKMVSTHFVLSQVHHKHFSAPPSLLLSGVPVSNIPHQPFNE</sequence>
<organism evidence="1 2">
    <name type="scientific">Protea cynaroides</name>
    <dbReference type="NCBI Taxonomy" id="273540"/>
    <lineage>
        <taxon>Eukaryota</taxon>
        <taxon>Viridiplantae</taxon>
        <taxon>Streptophyta</taxon>
        <taxon>Embryophyta</taxon>
        <taxon>Tracheophyta</taxon>
        <taxon>Spermatophyta</taxon>
        <taxon>Magnoliopsida</taxon>
        <taxon>Proteales</taxon>
        <taxon>Proteaceae</taxon>
        <taxon>Protea</taxon>
    </lineage>
</organism>
<keyword evidence="2" id="KW-1185">Reference proteome</keyword>
<dbReference type="PANTHER" id="PTHR47481:SF28">
    <property type="entry name" value="RETROTRANSPOSON COPIA-LIKE N-TERMINAL DOMAIN-CONTAINING PROTEIN"/>
    <property type="match status" value="1"/>
</dbReference>
<gene>
    <name evidence="1" type="ORF">NE237_002385</name>
</gene>
<dbReference type="PANTHER" id="PTHR47481">
    <property type="match status" value="1"/>
</dbReference>
<evidence type="ECO:0008006" key="3">
    <source>
        <dbReference type="Google" id="ProtNLM"/>
    </source>
</evidence>
<dbReference type="Proteomes" id="UP001141806">
    <property type="component" value="Unassembled WGS sequence"/>
</dbReference>
<name>A0A9Q0QZC0_9MAGN</name>
<dbReference type="EMBL" id="JAMYWD010000003">
    <property type="protein sequence ID" value="KAJ4977279.1"/>
    <property type="molecule type" value="Genomic_DNA"/>
</dbReference>
<evidence type="ECO:0000313" key="2">
    <source>
        <dbReference type="Proteomes" id="UP001141806"/>
    </source>
</evidence>
<dbReference type="OrthoDB" id="1912561at2759"/>
<dbReference type="AlphaFoldDB" id="A0A9Q0QZC0"/>
<proteinExistence type="predicted"/>
<reference evidence="1" key="1">
    <citation type="journal article" date="2023" name="Plant J.">
        <title>The genome of the king protea, Protea cynaroides.</title>
        <authorList>
            <person name="Chang J."/>
            <person name="Duong T.A."/>
            <person name="Schoeman C."/>
            <person name="Ma X."/>
            <person name="Roodt D."/>
            <person name="Barker N."/>
            <person name="Li Z."/>
            <person name="Van de Peer Y."/>
            <person name="Mizrachi E."/>
        </authorList>
    </citation>
    <scope>NUCLEOTIDE SEQUENCE</scope>
    <source>
        <tissue evidence="1">Young leaves</tissue>
    </source>
</reference>
<dbReference type="Pfam" id="PF14223">
    <property type="entry name" value="Retrotran_gag_2"/>
    <property type="match status" value="1"/>
</dbReference>
<evidence type="ECO:0000313" key="1">
    <source>
        <dbReference type="EMBL" id="KAJ4977279.1"/>
    </source>
</evidence>